<dbReference type="SUPFAM" id="SSF53850">
    <property type="entry name" value="Periplasmic binding protein-like II"/>
    <property type="match status" value="1"/>
</dbReference>
<comment type="function">
    <text evidence="13">Glutamate-gated receptor that probably acts as non-selective cation channel.</text>
</comment>
<dbReference type="InterPro" id="IPR001828">
    <property type="entry name" value="ANF_lig-bd_rcpt"/>
</dbReference>
<dbReference type="Proteomes" id="UP000245207">
    <property type="component" value="Unassembled WGS sequence"/>
</dbReference>
<organism evidence="16 17">
    <name type="scientific">Artemisia annua</name>
    <name type="common">Sweet wormwood</name>
    <dbReference type="NCBI Taxonomy" id="35608"/>
    <lineage>
        <taxon>Eukaryota</taxon>
        <taxon>Viridiplantae</taxon>
        <taxon>Streptophyta</taxon>
        <taxon>Embryophyta</taxon>
        <taxon>Tracheophyta</taxon>
        <taxon>Spermatophyta</taxon>
        <taxon>Magnoliopsida</taxon>
        <taxon>eudicotyledons</taxon>
        <taxon>Gunneridae</taxon>
        <taxon>Pentapetalae</taxon>
        <taxon>asterids</taxon>
        <taxon>campanulids</taxon>
        <taxon>Asterales</taxon>
        <taxon>Asteraceae</taxon>
        <taxon>Asteroideae</taxon>
        <taxon>Anthemideae</taxon>
        <taxon>Artemisiinae</taxon>
        <taxon>Artemisia</taxon>
    </lineage>
</organism>
<evidence type="ECO:0000256" key="14">
    <source>
        <dbReference type="SAM" id="Phobius"/>
    </source>
</evidence>
<dbReference type="InterPro" id="IPR028082">
    <property type="entry name" value="Peripla_BP_I"/>
</dbReference>
<evidence type="ECO:0000313" key="16">
    <source>
        <dbReference type="EMBL" id="PWA88993.1"/>
    </source>
</evidence>
<dbReference type="Pfam" id="PF00060">
    <property type="entry name" value="Lig_chan"/>
    <property type="match status" value="1"/>
</dbReference>
<reference evidence="16 17" key="1">
    <citation type="journal article" date="2018" name="Mol. Plant">
        <title>The genome of Artemisia annua provides insight into the evolution of Asteraceae family and artemisinin biosynthesis.</title>
        <authorList>
            <person name="Shen Q."/>
            <person name="Zhang L."/>
            <person name="Liao Z."/>
            <person name="Wang S."/>
            <person name="Yan T."/>
            <person name="Shi P."/>
            <person name="Liu M."/>
            <person name="Fu X."/>
            <person name="Pan Q."/>
            <person name="Wang Y."/>
            <person name="Lv Z."/>
            <person name="Lu X."/>
            <person name="Zhang F."/>
            <person name="Jiang W."/>
            <person name="Ma Y."/>
            <person name="Chen M."/>
            <person name="Hao X."/>
            <person name="Li L."/>
            <person name="Tang Y."/>
            <person name="Lv G."/>
            <person name="Zhou Y."/>
            <person name="Sun X."/>
            <person name="Brodelius P.E."/>
            <person name="Rose J.K.C."/>
            <person name="Tang K."/>
        </authorList>
    </citation>
    <scope>NUCLEOTIDE SEQUENCE [LARGE SCALE GENOMIC DNA]</scope>
    <source>
        <strain evidence="17">cv. Huhao1</strain>
        <tissue evidence="16">Leaf</tissue>
    </source>
</reference>
<evidence type="ECO:0000256" key="11">
    <source>
        <dbReference type="ARBA" id="ARBA00023286"/>
    </source>
</evidence>
<comment type="caution">
    <text evidence="16">The sequence shown here is derived from an EMBL/GenBank/DDBJ whole genome shotgun (WGS) entry which is preliminary data.</text>
</comment>
<evidence type="ECO:0000256" key="6">
    <source>
        <dbReference type="ARBA" id="ARBA00022989"/>
    </source>
</evidence>
<dbReference type="OrthoDB" id="5984008at2759"/>
<name>A0A2U1PTD4_ARTAN</name>
<dbReference type="Pfam" id="PF10613">
    <property type="entry name" value="Lig_chan-Glu_bd"/>
    <property type="match status" value="1"/>
</dbReference>
<dbReference type="PANTHER" id="PTHR34836">
    <property type="entry name" value="OS06G0188250 PROTEIN"/>
    <property type="match status" value="1"/>
</dbReference>
<feature type="transmembrane region" description="Helical" evidence="14">
    <location>
        <begin position="533"/>
        <end position="551"/>
    </location>
</feature>
<keyword evidence="7 13" id="KW-0406">Ion transport</keyword>
<keyword evidence="5" id="KW-0732">Signal</keyword>
<evidence type="ECO:0000256" key="4">
    <source>
        <dbReference type="ARBA" id="ARBA00022692"/>
    </source>
</evidence>
<keyword evidence="10" id="KW-0325">Glycoprotein</keyword>
<sequence>MDKVPAYNEIPVGVILDMGSWLGKTVHSCITMAVSDFYTLNSNYTTRIVIHNRDTHGEPLHALSAALDLLKKPKVQAIIGSESTTEAKLLAVFGDEAEVPILSLSPTPSSNKHPYFLQITQDETTQFKAIAAMADSFKWKNVIIISEDTDNTRDMAAFMAKTFQEKNVITYMSLISPYASSELVNKELHKLSTMQTKVFIMHACHSLASHVLINAKYLGMIDSGYKWIITSKTMNLFNFMDDQVIESMHGVVGLKSYIPQSRDLKKFISKWRKDYELKDINVCAIGVYDAVSALAMAVERTQDLKKIGSARCNAELLNQMLRISFDGLGGAIQFMNGRVSAQVLEIINVIGKGEQRVGFWTKDAAFTKNFGKVISFSDDGLEAIVWPGGIQTKPTHRMLQVRSKLRIGIPVNERSFGGLFQVQIDAQTKKPVVSGYCVDMLLASFYALDQHIELEFIPANHKNVSAGTGYYDHLIAQVHAGVFDAGVGDITITSNRSKYVDFTLPFTDLGLGILSRNADTGMWIFMKPLSTDLWVVSGCFFILLGFVIWILEHRSNEEFQGSPVEQIVTTIWFAFSTIVYVHRQKLQSNLSRFVVTVWLFVVLVLVSSYTATLSSLLTVEQIQLASKRGLIGYSYDPSLEGVFVRNFNKENMMRLYAVVEYYAKDLARGSKKGGIDALVAEIPYIKEFLAKHPTDYTLTPYEGFTGGFGFNKWLNPGSKDSVPSQKVLNFNGLRGLFLISGVSMAAALFIFMSASVDVKKARRNIIWVGKKKDNCLSDNHLHGHGSSTRHGFLSLEESRIQRYEPIEQILFK</sequence>
<evidence type="ECO:0000256" key="10">
    <source>
        <dbReference type="ARBA" id="ARBA00023180"/>
    </source>
</evidence>
<dbReference type="AlphaFoldDB" id="A0A2U1PTD4"/>
<evidence type="ECO:0000259" key="15">
    <source>
        <dbReference type="SMART" id="SM00079"/>
    </source>
</evidence>
<dbReference type="GO" id="GO:0016020">
    <property type="term" value="C:membrane"/>
    <property type="evidence" value="ECO:0007669"/>
    <property type="project" value="UniProtKB-SubCell"/>
</dbReference>
<dbReference type="InterPro" id="IPR015683">
    <property type="entry name" value="Ionotropic_Glu_rcpt"/>
</dbReference>
<dbReference type="PIRSF" id="PIRSF037090">
    <property type="entry name" value="Iontro_Glu-like_rcpt_pln"/>
    <property type="match status" value="1"/>
</dbReference>
<gene>
    <name evidence="16" type="ORF">CTI12_AA115880</name>
</gene>
<evidence type="ECO:0000256" key="9">
    <source>
        <dbReference type="ARBA" id="ARBA00023170"/>
    </source>
</evidence>
<dbReference type="FunFam" id="1.10.287.70:FF:000037">
    <property type="entry name" value="Glutamate receptor"/>
    <property type="match status" value="1"/>
</dbReference>
<dbReference type="Gene3D" id="3.40.190.10">
    <property type="entry name" value="Periplasmic binding protein-like II"/>
    <property type="match status" value="1"/>
</dbReference>
<dbReference type="SMART" id="SM00079">
    <property type="entry name" value="PBPe"/>
    <property type="match status" value="1"/>
</dbReference>
<evidence type="ECO:0000256" key="7">
    <source>
        <dbReference type="ARBA" id="ARBA00023065"/>
    </source>
</evidence>
<dbReference type="InterPro" id="IPR017103">
    <property type="entry name" value="Iontropic_Glu_rcpt_pln"/>
</dbReference>
<protein>
    <recommendedName>
        <fullName evidence="13">Glutamate receptor</fullName>
    </recommendedName>
</protein>
<dbReference type="Gene3D" id="1.10.287.70">
    <property type="match status" value="1"/>
</dbReference>
<dbReference type="GO" id="GO:0015276">
    <property type="term" value="F:ligand-gated monoatomic ion channel activity"/>
    <property type="evidence" value="ECO:0007669"/>
    <property type="project" value="InterPro"/>
</dbReference>
<dbReference type="PANTHER" id="PTHR34836:SF6">
    <property type="entry name" value="PERIPLASMIC BINDING PROTEIN-LIKE I"/>
    <property type="match status" value="1"/>
</dbReference>
<comment type="subcellular location">
    <subcellularLocation>
        <location evidence="1">Membrane</location>
        <topology evidence="1">Multi-pass membrane protein</topology>
    </subcellularLocation>
</comment>
<feature type="transmembrane region" description="Helical" evidence="14">
    <location>
        <begin position="736"/>
        <end position="756"/>
    </location>
</feature>
<dbReference type="InterPro" id="IPR001320">
    <property type="entry name" value="Iontro_rcpt_C"/>
</dbReference>
<keyword evidence="4 14" id="KW-0812">Transmembrane</keyword>
<evidence type="ECO:0000256" key="3">
    <source>
        <dbReference type="ARBA" id="ARBA00022448"/>
    </source>
</evidence>
<keyword evidence="12 13" id="KW-0407">Ion channel</keyword>
<proteinExistence type="inferred from homology"/>
<evidence type="ECO:0000256" key="1">
    <source>
        <dbReference type="ARBA" id="ARBA00004141"/>
    </source>
</evidence>
<dbReference type="CDD" id="cd19990">
    <property type="entry name" value="PBP1_GABAb_receptor_plant"/>
    <property type="match status" value="1"/>
</dbReference>
<feature type="transmembrane region" description="Helical" evidence="14">
    <location>
        <begin position="593"/>
        <end position="611"/>
    </location>
</feature>
<keyword evidence="6 14" id="KW-1133">Transmembrane helix</keyword>
<keyword evidence="11 13" id="KW-1071">Ligand-gated ion channel</keyword>
<evidence type="ECO:0000313" key="17">
    <source>
        <dbReference type="Proteomes" id="UP000245207"/>
    </source>
</evidence>
<feature type="domain" description="Ionotropic glutamate receptor C-terminal" evidence="15">
    <location>
        <begin position="406"/>
        <end position="716"/>
    </location>
</feature>
<evidence type="ECO:0000256" key="2">
    <source>
        <dbReference type="ARBA" id="ARBA00008685"/>
    </source>
</evidence>
<dbReference type="Gene3D" id="3.40.50.2300">
    <property type="match status" value="2"/>
</dbReference>
<keyword evidence="17" id="KW-1185">Reference proteome</keyword>
<dbReference type="InterPro" id="IPR019594">
    <property type="entry name" value="Glu/Gly-bd"/>
</dbReference>
<evidence type="ECO:0000256" key="13">
    <source>
        <dbReference type="PIRNR" id="PIRNR037090"/>
    </source>
</evidence>
<dbReference type="SUPFAM" id="SSF53822">
    <property type="entry name" value="Periplasmic binding protein-like I"/>
    <property type="match status" value="1"/>
</dbReference>
<dbReference type="EMBL" id="PKPP01000759">
    <property type="protein sequence ID" value="PWA88993.1"/>
    <property type="molecule type" value="Genomic_DNA"/>
</dbReference>
<keyword evidence="9 13" id="KW-0675">Receptor</keyword>
<accession>A0A2U1PTD4</accession>
<evidence type="ECO:0000256" key="12">
    <source>
        <dbReference type="ARBA" id="ARBA00023303"/>
    </source>
</evidence>
<evidence type="ECO:0000256" key="5">
    <source>
        <dbReference type="ARBA" id="ARBA00022729"/>
    </source>
</evidence>
<comment type="similarity">
    <text evidence="2 13">Belongs to the glutamate-gated ion channel (TC 1.A.10.1) family.</text>
</comment>
<keyword evidence="8 13" id="KW-0472">Membrane</keyword>
<dbReference type="InterPro" id="IPR044440">
    <property type="entry name" value="GABAb_receptor_plant_PBP1"/>
</dbReference>
<dbReference type="Pfam" id="PF01094">
    <property type="entry name" value="ANF_receptor"/>
    <property type="match status" value="1"/>
</dbReference>
<keyword evidence="3 13" id="KW-0813">Transport</keyword>
<evidence type="ECO:0000256" key="8">
    <source>
        <dbReference type="ARBA" id="ARBA00023136"/>
    </source>
</evidence>